<evidence type="ECO:0000313" key="4">
    <source>
        <dbReference type="Proteomes" id="UP001215151"/>
    </source>
</evidence>
<feature type="compositionally biased region" description="Basic residues" evidence="1">
    <location>
        <begin position="157"/>
        <end position="169"/>
    </location>
</feature>
<evidence type="ECO:0000259" key="2">
    <source>
        <dbReference type="Pfam" id="PF12152"/>
    </source>
</evidence>
<dbReference type="Gene3D" id="1.20.970.30">
    <property type="entry name" value="eIF4G, eIF4E-binding domain"/>
    <property type="match status" value="1"/>
</dbReference>
<comment type="caution">
    <text evidence="3">The sequence shown here is derived from an EMBL/GenBank/DDBJ whole genome shotgun (WGS) entry which is preliminary data.</text>
</comment>
<dbReference type="Proteomes" id="UP001215151">
    <property type="component" value="Unassembled WGS sequence"/>
</dbReference>
<proteinExistence type="predicted"/>
<feature type="region of interest" description="Disordered" evidence="1">
    <location>
        <begin position="138"/>
        <end position="196"/>
    </location>
</feature>
<dbReference type="SUPFAM" id="SSF101489">
    <property type="entry name" value="Eukaryotic initiation factor 4f subunit eIF4g, eIF4e-binding domain"/>
    <property type="match status" value="1"/>
</dbReference>
<evidence type="ECO:0000313" key="3">
    <source>
        <dbReference type="EMBL" id="KAJ8494687.1"/>
    </source>
</evidence>
<dbReference type="InterPro" id="IPR022745">
    <property type="entry name" value="eIF4G1_eIF4E-bd"/>
</dbReference>
<dbReference type="Pfam" id="PF12152">
    <property type="entry name" value="eIF_4G1"/>
    <property type="match status" value="1"/>
</dbReference>
<reference evidence="3" key="1">
    <citation type="submission" date="2022-11" db="EMBL/GenBank/DDBJ databases">
        <title>Genome Sequence of Cubamyces cubensis.</title>
        <authorList>
            <person name="Buettner E."/>
        </authorList>
    </citation>
    <scope>NUCLEOTIDE SEQUENCE</scope>
    <source>
        <strain evidence="3">MPL-01</strain>
    </source>
</reference>
<feature type="compositionally biased region" description="Polar residues" evidence="1">
    <location>
        <begin position="144"/>
        <end position="155"/>
    </location>
</feature>
<accession>A0AAD7XGY4</accession>
<name>A0AAD7XGY4_9APHY</name>
<gene>
    <name evidence="3" type="ORF">ONZ51_g2159</name>
</gene>
<dbReference type="InterPro" id="IPR036211">
    <property type="entry name" value="eIF4G_eIF4E-bd_sf"/>
</dbReference>
<dbReference type="EMBL" id="JAPEVG010000033">
    <property type="protein sequence ID" value="KAJ8494687.1"/>
    <property type="molecule type" value="Genomic_DNA"/>
</dbReference>
<dbReference type="AlphaFoldDB" id="A0AAD7XGY4"/>
<feature type="domain" description="Eukaryotic translation initiation factor 4G1 eIF4E-binding" evidence="2">
    <location>
        <begin position="28"/>
        <end position="96"/>
    </location>
</feature>
<protein>
    <recommendedName>
        <fullName evidence="2">Eukaryotic translation initiation factor 4G1 eIF4E-binding domain-containing protein</fullName>
    </recommendedName>
</protein>
<evidence type="ECO:0000256" key="1">
    <source>
        <dbReference type="SAM" id="MobiDB-lite"/>
    </source>
</evidence>
<sequence length="196" mass="21290">MNQTTPKAPPEGQIAAEESLNITPATNTAADSPTAESVSFCEALAKARCVTDLKKVPYPADVSGPLPHLNDGAPLGKYRYDRNFLLQFQPVCVDRPNTVLPLAALGLEPSWLLNNAAICTRGQRQGVRLLERTEDIGKPEHQHITTGPIQGNLTLSKKARAKARRKRRKAGDPSPLDDANEGASSSRAEQHEQPRQ</sequence>
<keyword evidence="4" id="KW-1185">Reference proteome</keyword>
<organism evidence="3 4">
    <name type="scientific">Trametes cubensis</name>
    <dbReference type="NCBI Taxonomy" id="1111947"/>
    <lineage>
        <taxon>Eukaryota</taxon>
        <taxon>Fungi</taxon>
        <taxon>Dikarya</taxon>
        <taxon>Basidiomycota</taxon>
        <taxon>Agaricomycotina</taxon>
        <taxon>Agaricomycetes</taxon>
        <taxon>Polyporales</taxon>
        <taxon>Polyporaceae</taxon>
        <taxon>Trametes</taxon>
    </lineage>
</organism>